<organism evidence="5 6">
    <name type="scientific">Croceitalea vernalis</name>
    <dbReference type="NCBI Taxonomy" id="3075599"/>
    <lineage>
        <taxon>Bacteria</taxon>
        <taxon>Pseudomonadati</taxon>
        <taxon>Bacteroidota</taxon>
        <taxon>Flavobacteriia</taxon>
        <taxon>Flavobacteriales</taxon>
        <taxon>Flavobacteriaceae</taxon>
        <taxon>Croceitalea</taxon>
    </lineage>
</organism>
<dbReference type="Gene3D" id="2.170.150.20">
    <property type="entry name" value="Peptide methionine sulfoxide reductase"/>
    <property type="match status" value="1"/>
</dbReference>
<dbReference type="InterPro" id="IPR011057">
    <property type="entry name" value="Mss4-like_sf"/>
</dbReference>
<dbReference type="PROSITE" id="PS51257">
    <property type="entry name" value="PROKAR_LIPOPROTEIN"/>
    <property type="match status" value="1"/>
</dbReference>
<dbReference type="Proteomes" id="UP001250662">
    <property type="component" value="Unassembled WGS sequence"/>
</dbReference>
<dbReference type="EC" id="1.8.4.12" evidence="1"/>
<keyword evidence="2 5" id="KW-0560">Oxidoreductase</keyword>
<dbReference type="SUPFAM" id="SSF51316">
    <property type="entry name" value="Mss4-like"/>
    <property type="match status" value="1"/>
</dbReference>
<gene>
    <name evidence="5" type="primary">msrB</name>
    <name evidence="5" type="ORF">RM520_13120</name>
</gene>
<evidence type="ECO:0000313" key="5">
    <source>
        <dbReference type="EMBL" id="MDT0622567.1"/>
    </source>
</evidence>
<dbReference type="PANTHER" id="PTHR10173:SF57">
    <property type="entry name" value="PEPTIDE-METHIONINE (R)-S-OXIDE REDUCTASE"/>
    <property type="match status" value="1"/>
</dbReference>
<dbReference type="EMBL" id="JAVRHU010000004">
    <property type="protein sequence ID" value="MDT0622567.1"/>
    <property type="molecule type" value="Genomic_DNA"/>
</dbReference>
<evidence type="ECO:0000256" key="2">
    <source>
        <dbReference type="ARBA" id="ARBA00023002"/>
    </source>
</evidence>
<dbReference type="Pfam" id="PF01641">
    <property type="entry name" value="SelR"/>
    <property type="match status" value="1"/>
</dbReference>
<evidence type="ECO:0000259" key="4">
    <source>
        <dbReference type="PROSITE" id="PS51790"/>
    </source>
</evidence>
<dbReference type="InterPro" id="IPR028427">
    <property type="entry name" value="Met_Sox_Rdtase_MsrB"/>
</dbReference>
<feature type="domain" description="MsrB" evidence="4">
    <location>
        <begin position="43"/>
        <end position="165"/>
    </location>
</feature>
<comment type="caution">
    <text evidence="5">The sequence shown here is derived from an EMBL/GenBank/DDBJ whole genome shotgun (WGS) entry which is preliminary data.</text>
</comment>
<name>A0ABU3BK70_9FLAO</name>
<evidence type="ECO:0000313" key="6">
    <source>
        <dbReference type="Proteomes" id="UP001250662"/>
    </source>
</evidence>
<dbReference type="PANTHER" id="PTHR10173">
    <property type="entry name" value="METHIONINE SULFOXIDE REDUCTASE"/>
    <property type="match status" value="1"/>
</dbReference>
<dbReference type="NCBIfam" id="TIGR00357">
    <property type="entry name" value="peptide-methionine (R)-S-oxide reductase MsrB"/>
    <property type="match status" value="1"/>
</dbReference>
<dbReference type="InterPro" id="IPR002579">
    <property type="entry name" value="Met_Sox_Rdtase_MsrB_dom"/>
</dbReference>
<sequence length="167" mass="18173">MGKSIAMVILSLMSSCIGISQTEKKEVKKEVAENVTFKVSKTDSEWRSELTDMEYYVLRKAATENAFSSELLENKEAGTYTCAGCGTALFRSENKYKSGTGWPSFDQEIAGSIGFDTDYKIGYARTEEHCANCGGHLGHVFNDGPSATTGKRHCINGAALNFVPDEG</sequence>
<evidence type="ECO:0000256" key="1">
    <source>
        <dbReference type="ARBA" id="ARBA00012499"/>
    </source>
</evidence>
<proteinExistence type="predicted"/>
<keyword evidence="6" id="KW-1185">Reference proteome</keyword>
<comment type="catalytic activity">
    <reaction evidence="3">
        <text>L-methionyl-[protein] + [thioredoxin]-disulfide + H2O = L-methionyl-(R)-S-oxide-[protein] + [thioredoxin]-dithiol</text>
        <dbReference type="Rhea" id="RHEA:24164"/>
        <dbReference type="Rhea" id="RHEA-COMP:10698"/>
        <dbReference type="Rhea" id="RHEA-COMP:10700"/>
        <dbReference type="Rhea" id="RHEA-COMP:12313"/>
        <dbReference type="Rhea" id="RHEA-COMP:12314"/>
        <dbReference type="ChEBI" id="CHEBI:15377"/>
        <dbReference type="ChEBI" id="CHEBI:16044"/>
        <dbReference type="ChEBI" id="CHEBI:29950"/>
        <dbReference type="ChEBI" id="CHEBI:45764"/>
        <dbReference type="ChEBI" id="CHEBI:50058"/>
        <dbReference type="EC" id="1.8.4.12"/>
    </reaction>
</comment>
<protein>
    <recommendedName>
        <fullName evidence="1">peptide-methionine (R)-S-oxide reductase</fullName>
        <ecNumber evidence="1">1.8.4.12</ecNumber>
    </recommendedName>
</protein>
<accession>A0ABU3BK70</accession>
<reference evidence="5 6" key="1">
    <citation type="submission" date="2023-09" db="EMBL/GenBank/DDBJ databases">
        <authorList>
            <person name="Rey-Velasco X."/>
        </authorList>
    </citation>
    <scope>NUCLEOTIDE SEQUENCE [LARGE SCALE GENOMIC DNA]</scope>
    <source>
        <strain evidence="5 6">P007</strain>
    </source>
</reference>
<dbReference type="RefSeq" id="WP_311388306.1">
    <property type="nucleotide sequence ID" value="NZ_JAVRHU010000004.1"/>
</dbReference>
<evidence type="ECO:0000256" key="3">
    <source>
        <dbReference type="ARBA" id="ARBA00048488"/>
    </source>
</evidence>
<dbReference type="PROSITE" id="PS51790">
    <property type="entry name" value="MSRB"/>
    <property type="match status" value="1"/>
</dbReference>
<dbReference type="GO" id="GO:0033743">
    <property type="term" value="F:peptide-methionine (R)-S-oxide reductase activity"/>
    <property type="evidence" value="ECO:0007669"/>
    <property type="project" value="UniProtKB-EC"/>
</dbReference>